<feature type="region of interest" description="Disordered" evidence="1">
    <location>
        <begin position="1"/>
        <end position="26"/>
    </location>
</feature>
<dbReference type="AlphaFoldDB" id="A0A428VWL2"/>
<evidence type="ECO:0000313" key="3">
    <source>
        <dbReference type="EMBL" id="RSM35240.1"/>
    </source>
</evidence>
<evidence type="ECO:0000259" key="2">
    <source>
        <dbReference type="Pfam" id="PF02492"/>
    </source>
</evidence>
<accession>A0A428VWL2</accession>
<protein>
    <recommendedName>
        <fullName evidence="2">CobW/HypB/UreG nucleotide-binding domain-containing protein</fullName>
    </recommendedName>
</protein>
<evidence type="ECO:0000313" key="4">
    <source>
        <dbReference type="Proteomes" id="UP000286716"/>
    </source>
</evidence>
<dbReference type="Pfam" id="PF02492">
    <property type="entry name" value="cobW"/>
    <property type="match status" value="1"/>
</dbReference>
<dbReference type="InterPro" id="IPR027417">
    <property type="entry name" value="P-loop_NTPase"/>
</dbReference>
<comment type="caution">
    <text evidence="3">The sequence shown here is derived from an EMBL/GenBank/DDBJ whole genome shotgun (WGS) entry which is preliminary data.</text>
</comment>
<reference evidence="3 4" key="1">
    <citation type="submission" date="2018-05" db="EMBL/GenBank/DDBJ databases">
        <title>Evolution of GPA BGCs.</title>
        <authorList>
            <person name="Waglechner N."/>
            <person name="Wright G.D."/>
        </authorList>
    </citation>
    <scope>NUCLEOTIDE SEQUENCE [LARGE SCALE GENOMIC DNA]</scope>
    <source>
        <strain evidence="3 4">DSM 5908</strain>
    </source>
</reference>
<dbReference type="SUPFAM" id="SSF52540">
    <property type="entry name" value="P-loop containing nucleoside triphosphate hydrolases"/>
    <property type="match status" value="1"/>
</dbReference>
<keyword evidence="4" id="KW-1185">Reference proteome</keyword>
<feature type="domain" description="CobW/HypB/UreG nucleotide-binding" evidence="2">
    <location>
        <begin position="34"/>
        <end position="54"/>
    </location>
</feature>
<name>A0A428VWL2_AMYBA</name>
<dbReference type="Proteomes" id="UP000286716">
    <property type="component" value="Unassembled WGS sequence"/>
</dbReference>
<proteinExistence type="predicted"/>
<evidence type="ECO:0000256" key="1">
    <source>
        <dbReference type="SAM" id="MobiDB-lite"/>
    </source>
</evidence>
<dbReference type="Gene3D" id="3.40.50.300">
    <property type="entry name" value="P-loop containing nucleotide triphosphate hydrolases"/>
    <property type="match status" value="1"/>
</dbReference>
<dbReference type="InterPro" id="IPR003495">
    <property type="entry name" value="CobW/HypB/UreG_nucleotide-bd"/>
</dbReference>
<organism evidence="3 4">
    <name type="scientific">Amycolatopsis balhimycina DSM 5908</name>
    <dbReference type="NCBI Taxonomy" id="1081091"/>
    <lineage>
        <taxon>Bacteria</taxon>
        <taxon>Bacillati</taxon>
        <taxon>Actinomycetota</taxon>
        <taxon>Actinomycetes</taxon>
        <taxon>Pseudonocardiales</taxon>
        <taxon>Pseudonocardiaceae</taxon>
        <taxon>Amycolatopsis</taxon>
    </lineage>
</organism>
<sequence>MEGRRAGPGADQGRRQGSAGPAPADEALPLVTVPVTVLSGFRGAGKTTLLNQLVFIGVDLAGDALLAALGDCLGDVATGPDPFPEWGPVHVH</sequence>
<gene>
    <name evidence="3" type="ORF">DMA12_45050</name>
</gene>
<dbReference type="EMBL" id="QHHU01000112">
    <property type="protein sequence ID" value="RSM35240.1"/>
    <property type="molecule type" value="Genomic_DNA"/>
</dbReference>